<name>A0ABQ8IRV4_DERPT</name>
<evidence type="ECO:0000313" key="1">
    <source>
        <dbReference type="EMBL" id="KAH9412967.1"/>
    </source>
</evidence>
<protein>
    <submittedName>
        <fullName evidence="1">Uncharacterized protein</fullName>
    </submittedName>
</protein>
<sequence length="108" mass="12664">MVKFVLLSIYLYHYDNSNQIHPIYQRCSPYFQSVCDDRSTNKRNSRIFSSARSIRLRISNQIPVISIRNCINCVSSNWLNFNHQNVNNDNNNNNNTLDLLPQAFHSLT</sequence>
<gene>
    <name evidence="1" type="ORF">DERP_015332</name>
</gene>
<evidence type="ECO:0000313" key="2">
    <source>
        <dbReference type="Proteomes" id="UP000887458"/>
    </source>
</evidence>
<organism evidence="1 2">
    <name type="scientific">Dermatophagoides pteronyssinus</name>
    <name type="common">European house dust mite</name>
    <dbReference type="NCBI Taxonomy" id="6956"/>
    <lineage>
        <taxon>Eukaryota</taxon>
        <taxon>Metazoa</taxon>
        <taxon>Ecdysozoa</taxon>
        <taxon>Arthropoda</taxon>
        <taxon>Chelicerata</taxon>
        <taxon>Arachnida</taxon>
        <taxon>Acari</taxon>
        <taxon>Acariformes</taxon>
        <taxon>Sarcoptiformes</taxon>
        <taxon>Astigmata</taxon>
        <taxon>Psoroptidia</taxon>
        <taxon>Analgoidea</taxon>
        <taxon>Pyroglyphidae</taxon>
        <taxon>Dermatophagoidinae</taxon>
        <taxon>Dermatophagoides</taxon>
    </lineage>
</organism>
<keyword evidence="2" id="KW-1185">Reference proteome</keyword>
<accession>A0ABQ8IRV4</accession>
<dbReference type="EMBL" id="NJHN03000125">
    <property type="protein sequence ID" value="KAH9412967.1"/>
    <property type="molecule type" value="Genomic_DNA"/>
</dbReference>
<proteinExistence type="predicted"/>
<comment type="caution">
    <text evidence="1">The sequence shown here is derived from an EMBL/GenBank/DDBJ whole genome shotgun (WGS) entry which is preliminary data.</text>
</comment>
<reference evidence="1 2" key="2">
    <citation type="journal article" date="2022" name="Mol. Biol. Evol.">
        <title>Comparative Genomics Reveals Insights into the Divergent Evolution of Astigmatic Mites and Household Pest Adaptations.</title>
        <authorList>
            <person name="Xiong Q."/>
            <person name="Wan A.T."/>
            <person name="Liu X."/>
            <person name="Fung C.S."/>
            <person name="Xiao X."/>
            <person name="Malainual N."/>
            <person name="Hou J."/>
            <person name="Wang L."/>
            <person name="Wang M."/>
            <person name="Yang K.Y."/>
            <person name="Cui Y."/>
            <person name="Leung E.L."/>
            <person name="Nong W."/>
            <person name="Shin S.K."/>
            <person name="Au S.W."/>
            <person name="Jeong K.Y."/>
            <person name="Chew F.T."/>
            <person name="Hui J.H."/>
            <person name="Leung T.F."/>
            <person name="Tungtrongchitr A."/>
            <person name="Zhong N."/>
            <person name="Liu Z."/>
            <person name="Tsui S.K."/>
        </authorList>
    </citation>
    <scope>NUCLEOTIDE SEQUENCE [LARGE SCALE GENOMIC DNA]</scope>
    <source>
        <strain evidence="1">Derp</strain>
    </source>
</reference>
<reference evidence="1 2" key="1">
    <citation type="journal article" date="2018" name="J. Allergy Clin. Immunol.">
        <title>High-quality assembly of Dermatophagoides pteronyssinus genome and transcriptome reveals a wide range of novel allergens.</title>
        <authorList>
            <person name="Liu X.Y."/>
            <person name="Yang K.Y."/>
            <person name="Wang M.Q."/>
            <person name="Kwok J.S."/>
            <person name="Zeng X."/>
            <person name="Yang Z."/>
            <person name="Xiao X.J."/>
            <person name="Lau C.P."/>
            <person name="Li Y."/>
            <person name="Huang Z.M."/>
            <person name="Ba J.G."/>
            <person name="Yim A.K."/>
            <person name="Ouyang C.Y."/>
            <person name="Ngai S.M."/>
            <person name="Chan T.F."/>
            <person name="Leung E.L."/>
            <person name="Liu L."/>
            <person name="Liu Z.G."/>
            <person name="Tsui S.K."/>
        </authorList>
    </citation>
    <scope>NUCLEOTIDE SEQUENCE [LARGE SCALE GENOMIC DNA]</scope>
    <source>
        <strain evidence="1">Derp</strain>
    </source>
</reference>
<dbReference type="Proteomes" id="UP000887458">
    <property type="component" value="Unassembled WGS sequence"/>
</dbReference>